<organism evidence="1 2">
    <name type="scientific">Caminibacter mediatlanticus TB-2</name>
    <dbReference type="NCBI Taxonomy" id="391592"/>
    <lineage>
        <taxon>Bacteria</taxon>
        <taxon>Pseudomonadati</taxon>
        <taxon>Campylobacterota</taxon>
        <taxon>Epsilonproteobacteria</taxon>
        <taxon>Nautiliales</taxon>
        <taxon>Nautiliaceae</taxon>
        <taxon>Caminibacter</taxon>
    </lineage>
</organism>
<reference evidence="1 2" key="1">
    <citation type="journal article" date="2011" name="Stand. Genomic Sci.">
        <title>Draft genome sequence of Caminibacter mediatlanticus strain TB-2, an epsilonproteobacterium isolated from a deep-sea hydrothermal vent.</title>
        <authorList>
            <person name="Giovannelli D."/>
            <person name="Ferriera S."/>
            <person name="Johnson J."/>
            <person name="Kravitz S."/>
            <person name="Perez-Rodriguez I."/>
            <person name="Ricci J."/>
            <person name="O'Brien C."/>
            <person name="Voordeckers J.W."/>
            <person name="Bini E."/>
            <person name="Vetriani C."/>
        </authorList>
    </citation>
    <scope>NUCLEOTIDE SEQUENCE [LARGE SCALE GENOMIC DNA]</scope>
    <source>
        <strain evidence="1 2">TB-2</strain>
    </source>
</reference>
<dbReference type="RefSeq" id="WP_007473470.1">
    <property type="nucleotide sequence ID" value="NZ_ABCJ01000001.1"/>
</dbReference>
<dbReference type="InterPro" id="IPR036038">
    <property type="entry name" value="Aminotransferase-like"/>
</dbReference>
<dbReference type="AlphaFoldDB" id="A0AAI9AJ92"/>
<comment type="caution">
    <text evidence="1">The sequence shown here is derived from an EMBL/GenBank/DDBJ whole genome shotgun (WGS) entry which is preliminary data.</text>
</comment>
<evidence type="ECO:0000313" key="2">
    <source>
        <dbReference type="Proteomes" id="UP000003288"/>
    </source>
</evidence>
<dbReference type="Proteomes" id="UP000003288">
    <property type="component" value="Unassembled WGS sequence"/>
</dbReference>
<dbReference type="GO" id="GO:0003824">
    <property type="term" value="F:catalytic activity"/>
    <property type="evidence" value="ECO:0007669"/>
    <property type="project" value="InterPro"/>
</dbReference>
<sequence>MDFIETMLLKMENGKLKIENYEYHLERVKRTYEYFKWKMENGKLKIENRKWKMKNEKLRVRITYNQKGIKNIEYFPIKKREFKTFKVVNSNINYHLKYANREKLNSLKPKNVDEIIIIKNNLVTDTTISNLAFFTGSEWITPKYPLLKGTKREELIKKGFIKEEIIHKYDLKYFKKIAMINAILEFYEIKDYDIIF</sequence>
<protein>
    <recommendedName>
        <fullName evidence="3">4-amino-4-deoxychorismate lyase</fullName>
    </recommendedName>
</protein>
<dbReference type="InterPro" id="IPR043132">
    <property type="entry name" value="BCAT-like_C"/>
</dbReference>
<proteinExistence type="predicted"/>
<dbReference type="SUPFAM" id="SSF56752">
    <property type="entry name" value="D-aminoacid aminotransferase-like PLP-dependent enzymes"/>
    <property type="match status" value="1"/>
</dbReference>
<evidence type="ECO:0000313" key="1">
    <source>
        <dbReference type="EMBL" id="EDM24489.1"/>
    </source>
</evidence>
<accession>A0AAI9AJ92</accession>
<evidence type="ECO:0008006" key="3">
    <source>
        <dbReference type="Google" id="ProtNLM"/>
    </source>
</evidence>
<dbReference type="Gene3D" id="3.30.470.10">
    <property type="match status" value="1"/>
</dbReference>
<dbReference type="Gene3D" id="3.20.10.10">
    <property type="entry name" value="D-amino Acid Aminotransferase, subunit A, domain 2"/>
    <property type="match status" value="1"/>
</dbReference>
<dbReference type="InterPro" id="IPR043131">
    <property type="entry name" value="BCAT-like_N"/>
</dbReference>
<dbReference type="Pfam" id="PF01063">
    <property type="entry name" value="Aminotran_4"/>
    <property type="match status" value="1"/>
</dbReference>
<dbReference type="EMBL" id="ABCJ01000001">
    <property type="protein sequence ID" value="EDM24489.1"/>
    <property type="molecule type" value="Genomic_DNA"/>
</dbReference>
<gene>
    <name evidence="1" type="ORF">CMTB2_03198</name>
</gene>
<dbReference type="InterPro" id="IPR001544">
    <property type="entry name" value="Aminotrans_IV"/>
</dbReference>
<name>A0AAI9AJ92_9BACT</name>